<organism evidence="1">
    <name type="scientific">candidate division WOR-3 bacterium</name>
    <dbReference type="NCBI Taxonomy" id="2052148"/>
    <lineage>
        <taxon>Bacteria</taxon>
        <taxon>Bacteria division WOR-3</taxon>
    </lineage>
</organism>
<proteinExistence type="predicted"/>
<dbReference type="SUPFAM" id="SSF69318">
    <property type="entry name" value="Integrin alpha N-terminal domain"/>
    <property type="match status" value="1"/>
</dbReference>
<evidence type="ECO:0000313" key="1">
    <source>
        <dbReference type="EMBL" id="HHS52763.1"/>
    </source>
</evidence>
<accession>A0A7C6EGY3</accession>
<dbReference type="InterPro" id="IPR013783">
    <property type="entry name" value="Ig-like_fold"/>
</dbReference>
<gene>
    <name evidence="1" type="ORF">ENW73_07900</name>
</gene>
<dbReference type="AlphaFoldDB" id="A0A7C6EGY3"/>
<dbReference type="EMBL" id="DTLI01000188">
    <property type="protein sequence ID" value="HHS52763.1"/>
    <property type="molecule type" value="Genomic_DNA"/>
</dbReference>
<dbReference type="Gene3D" id="2.60.40.10">
    <property type="entry name" value="Immunoglobulins"/>
    <property type="match status" value="1"/>
</dbReference>
<reference evidence="1" key="1">
    <citation type="journal article" date="2020" name="mSystems">
        <title>Genome- and Community-Level Interaction Insights into Carbon Utilization and Element Cycling Functions of Hydrothermarchaeota in Hydrothermal Sediment.</title>
        <authorList>
            <person name="Zhou Z."/>
            <person name="Liu Y."/>
            <person name="Xu W."/>
            <person name="Pan J."/>
            <person name="Luo Z.H."/>
            <person name="Li M."/>
        </authorList>
    </citation>
    <scope>NUCLEOTIDE SEQUENCE [LARGE SCALE GENOMIC DNA]</scope>
    <source>
        <strain evidence="1">SpSt-876</strain>
    </source>
</reference>
<protein>
    <recommendedName>
        <fullName evidence="2">VCBS repeat-containing protein</fullName>
    </recommendedName>
</protein>
<sequence length="909" mass="100293">MSKNILFLLLIALFCSQRLFSLWDTTRIYTESGSFRQVAIGNLLKGPTDDTFRIFAVKANNPRNVLLFTDVSNSPPMRWRCDTLEVGTAGYFGARIGDVDRDGDNDLIYATAASPYYLFHRYWDGTTWVCETIAPLPGANNGMVIGDADNDGNADEIILSAGTGASSRLMRAYWTGATWQIDTIWWGDGRTIGGVAIGDFDATLAGNEIATVTAGTYDNGGRAMRIYWTGSSWDTLTLWKAQDSVSLVDVAIGDFDSINPENEIVVGNGLTAGSQARGAVIEIYGSGTTWTVNPIYIPTQSENGSALAVGDILDTHPGAEVISATAGMGPGFNYVVRAIYGSGNVWNNESIFNIGGSSYGIAIGEVNKYRTLNEEIAVAGGGRLYEAEQKIITGPLILNIRYAPRIPLSSEPVIVQAKIYDNHTPPLDLIDSLGYAVQDTQVWTWITKDSMHTSDSIYFYTIPPQDTGSFVYFRLMAKNTLDERTLSSVTTYPVALEHSIATIQWTTQDTSPDFSKWVHTRGIVTGVFGRHFYIEETPGGAWHALYIRRPQFSDTLPRVVIGDSIEVLGLINEYARTTINQVEYINGGRIQVLAQGVPLPCTTLLSISQIAESLECNLVKFENVHFLDTGSFQSQNYYPLCNETETETIMVYIYQGIGIGGNPIPAGPISVTGLIYQSLFGFYQLNPRFYQDILVPAPQAPSLLSPPNGYVTQDTLPLFDWTDVQNATQYRIQVDDDSMFTSPAIDTIINASLFQTVVPLPADFTYYWRVAAGDIYNRWSVWSAVWNFTITSVGIEENLTIGEFNLTITPNPAKDKVYVRYTYPLKVKASLTLYNVLGEICLRHTSELPPGSNLSNPPKADGHTHRVADKGSIRQGVFVIDGKRLGTGIYILHFKANEYEVRQKLILTR</sequence>
<dbReference type="InterPro" id="IPR028994">
    <property type="entry name" value="Integrin_alpha_N"/>
</dbReference>
<evidence type="ECO:0008006" key="2">
    <source>
        <dbReference type="Google" id="ProtNLM"/>
    </source>
</evidence>
<name>A0A7C6EGY3_UNCW3</name>
<comment type="caution">
    <text evidence="1">The sequence shown here is derived from an EMBL/GenBank/DDBJ whole genome shotgun (WGS) entry which is preliminary data.</text>
</comment>